<evidence type="ECO:0000313" key="1">
    <source>
        <dbReference type="EMBL" id="JAD46392.1"/>
    </source>
</evidence>
<name>A0A0A9AH03_ARUDO</name>
<sequence length="11" mass="1120">MGHACGSVVLF</sequence>
<reference evidence="1" key="1">
    <citation type="submission" date="2014-09" db="EMBL/GenBank/DDBJ databases">
        <authorList>
            <person name="Magalhaes I.L.F."/>
            <person name="Oliveira U."/>
            <person name="Santos F.R."/>
            <person name="Vidigal T.H.D.A."/>
            <person name="Brescovit A.D."/>
            <person name="Santos A.J."/>
        </authorList>
    </citation>
    <scope>NUCLEOTIDE SEQUENCE</scope>
    <source>
        <tissue evidence="1">Shoot tissue taken approximately 20 cm above the soil surface</tissue>
    </source>
</reference>
<accession>A0A0A9AH03</accession>
<reference evidence="1" key="2">
    <citation type="journal article" date="2015" name="Data Brief">
        <title>Shoot transcriptome of the giant reed, Arundo donax.</title>
        <authorList>
            <person name="Barrero R.A."/>
            <person name="Guerrero F.D."/>
            <person name="Moolhuijzen P."/>
            <person name="Goolsby J.A."/>
            <person name="Tidwell J."/>
            <person name="Bellgard S.E."/>
            <person name="Bellgard M.I."/>
        </authorList>
    </citation>
    <scope>NUCLEOTIDE SEQUENCE</scope>
    <source>
        <tissue evidence="1">Shoot tissue taken approximately 20 cm above the soil surface</tissue>
    </source>
</reference>
<proteinExistence type="predicted"/>
<organism evidence="1">
    <name type="scientific">Arundo donax</name>
    <name type="common">Giant reed</name>
    <name type="synonym">Donax arundinaceus</name>
    <dbReference type="NCBI Taxonomy" id="35708"/>
    <lineage>
        <taxon>Eukaryota</taxon>
        <taxon>Viridiplantae</taxon>
        <taxon>Streptophyta</taxon>
        <taxon>Embryophyta</taxon>
        <taxon>Tracheophyta</taxon>
        <taxon>Spermatophyta</taxon>
        <taxon>Magnoliopsida</taxon>
        <taxon>Liliopsida</taxon>
        <taxon>Poales</taxon>
        <taxon>Poaceae</taxon>
        <taxon>PACMAD clade</taxon>
        <taxon>Arundinoideae</taxon>
        <taxon>Arundineae</taxon>
        <taxon>Arundo</taxon>
    </lineage>
</organism>
<dbReference type="EMBL" id="GBRH01251503">
    <property type="protein sequence ID" value="JAD46392.1"/>
    <property type="molecule type" value="Transcribed_RNA"/>
</dbReference>
<protein>
    <submittedName>
        <fullName evidence="1">Uncharacterized protein</fullName>
    </submittedName>
</protein>